<dbReference type="PROSITE" id="PS51318">
    <property type="entry name" value="TAT"/>
    <property type="match status" value="1"/>
</dbReference>
<dbReference type="RefSeq" id="WP_214055855.1">
    <property type="nucleotide sequence ID" value="NZ_BAAAHS010000101.1"/>
</dbReference>
<evidence type="ECO:0000313" key="3">
    <source>
        <dbReference type="Proteomes" id="UP000679307"/>
    </source>
</evidence>
<accession>A0ABX8EID2</accession>
<protein>
    <recommendedName>
        <fullName evidence="4">Twin-arginine translocation signal domain-containing protein</fullName>
    </recommendedName>
</protein>
<name>A0ABX8EID2_9ACTN</name>
<dbReference type="NCBIfam" id="TIGR01409">
    <property type="entry name" value="TAT_signal_seq"/>
    <property type="match status" value="1"/>
</dbReference>
<feature type="signal peptide" evidence="1">
    <location>
        <begin position="1"/>
        <end position="32"/>
    </location>
</feature>
<keyword evidence="1" id="KW-0732">Signal</keyword>
<dbReference type="InterPro" id="IPR019546">
    <property type="entry name" value="TAT_signal_bac_arc"/>
</dbReference>
<evidence type="ECO:0008006" key="4">
    <source>
        <dbReference type="Google" id="ProtNLM"/>
    </source>
</evidence>
<dbReference type="EMBL" id="CP075371">
    <property type="protein sequence ID" value="QVT80278.1"/>
    <property type="molecule type" value="Genomic_DNA"/>
</dbReference>
<dbReference type="InterPro" id="IPR006311">
    <property type="entry name" value="TAT_signal"/>
</dbReference>
<keyword evidence="3" id="KW-1185">Reference proteome</keyword>
<reference evidence="2 3" key="1">
    <citation type="submission" date="2021-05" db="EMBL/GenBank/DDBJ databases">
        <title>Complete genome of Nocardioides aquaticus KCTC 9944T isolated from meromictic and hypersaline Ekho Lake, Antarctica.</title>
        <authorList>
            <person name="Hwang K."/>
            <person name="Kim K.M."/>
            <person name="Choe H."/>
        </authorList>
    </citation>
    <scope>NUCLEOTIDE SEQUENCE [LARGE SCALE GENOMIC DNA]</scope>
    <source>
        <strain evidence="2 3">KCTC 9944</strain>
    </source>
</reference>
<evidence type="ECO:0000313" key="2">
    <source>
        <dbReference type="EMBL" id="QVT80278.1"/>
    </source>
</evidence>
<sequence>MSDTSRRKFLAATGVSAAAGGAALVGATPATASPSTKAARERVLALVEDPKGDVVTLLVGEDEVVVRDRDLVTRILNAAGGTR</sequence>
<proteinExistence type="predicted"/>
<feature type="chain" id="PRO_5047113371" description="Twin-arginine translocation signal domain-containing protein" evidence="1">
    <location>
        <begin position="33"/>
        <end position="83"/>
    </location>
</feature>
<evidence type="ECO:0000256" key="1">
    <source>
        <dbReference type="SAM" id="SignalP"/>
    </source>
</evidence>
<gene>
    <name evidence="2" type="ORF">ENKNEFLB_02669</name>
</gene>
<organism evidence="2 3">
    <name type="scientific">Nocardioides aquaticus</name>
    <dbReference type="NCBI Taxonomy" id="160826"/>
    <lineage>
        <taxon>Bacteria</taxon>
        <taxon>Bacillati</taxon>
        <taxon>Actinomycetota</taxon>
        <taxon>Actinomycetes</taxon>
        <taxon>Propionibacteriales</taxon>
        <taxon>Nocardioidaceae</taxon>
        <taxon>Nocardioides</taxon>
    </lineage>
</organism>
<dbReference type="Proteomes" id="UP000679307">
    <property type="component" value="Chromosome"/>
</dbReference>